<accession>A0ABR2CCK7</accession>
<gene>
    <name evidence="2" type="ORF">V6N12_032273</name>
</gene>
<dbReference type="EMBL" id="JBBPBM010000056">
    <property type="protein sequence ID" value="KAK8517074.1"/>
    <property type="molecule type" value="Genomic_DNA"/>
</dbReference>
<keyword evidence="1" id="KW-0472">Membrane</keyword>
<comment type="caution">
    <text evidence="2">The sequence shown here is derived from an EMBL/GenBank/DDBJ whole genome shotgun (WGS) entry which is preliminary data.</text>
</comment>
<keyword evidence="3" id="KW-1185">Reference proteome</keyword>
<evidence type="ECO:0008006" key="4">
    <source>
        <dbReference type="Google" id="ProtNLM"/>
    </source>
</evidence>
<keyword evidence="1" id="KW-1133">Transmembrane helix</keyword>
<organism evidence="2 3">
    <name type="scientific">Hibiscus sabdariffa</name>
    <name type="common">roselle</name>
    <dbReference type="NCBI Taxonomy" id="183260"/>
    <lineage>
        <taxon>Eukaryota</taxon>
        <taxon>Viridiplantae</taxon>
        <taxon>Streptophyta</taxon>
        <taxon>Embryophyta</taxon>
        <taxon>Tracheophyta</taxon>
        <taxon>Spermatophyta</taxon>
        <taxon>Magnoliopsida</taxon>
        <taxon>eudicotyledons</taxon>
        <taxon>Gunneridae</taxon>
        <taxon>Pentapetalae</taxon>
        <taxon>rosids</taxon>
        <taxon>malvids</taxon>
        <taxon>Malvales</taxon>
        <taxon>Malvaceae</taxon>
        <taxon>Malvoideae</taxon>
        <taxon>Hibiscus</taxon>
    </lineage>
</organism>
<evidence type="ECO:0000313" key="3">
    <source>
        <dbReference type="Proteomes" id="UP001472677"/>
    </source>
</evidence>
<feature type="transmembrane region" description="Helical" evidence="1">
    <location>
        <begin position="28"/>
        <end position="51"/>
    </location>
</feature>
<protein>
    <recommendedName>
        <fullName evidence="4">Transmembrane protein</fullName>
    </recommendedName>
</protein>
<keyword evidence="1" id="KW-0812">Transmembrane</keyword>
<sequence>MDSVNGFGRCLLECVSRLLAEVVGVLDVVIAISFCVIWLMGLVLWLHFAWYGGFVEGGEHQSLCCIIASA</sequence>
<reference evidence="2 3" key="1">
    <citation type="journal article" date="2024" name="G3 (Bethesda)">
        <title>Genome assembly of Hibiscus sabdariffa L. provides insights into metabolisms of medicinal natural products.</title>
        <authorList>
            <person name="Kim T."/>
        </authorList>
    </citation>
    <scope>NUCLEOTIDE SEQUENCE [LARGE SCALE GENOMIC DNA]</scope>
    <source>
        <strain evidence="2">TK-2024</strain>
        <tissue evidence="2">Old leaves</tissue>
    </source>
</reference>
<evidence type="ECO:0000256" key="1">
    <source>
        <dbReference type="SAM" id="Phobius"/>
    </source>
</evidence>
<proteinExistence type="predicted"/>
<dbReference type="Proteomes" id="UP001472677">
    <property type="component" value="Unassembled WGS sequence"/>
</dbReference>
<name>A0ABR2CCK7_9ROSI</name>
<evidence type="ECO:0000313" key="2">
    <source>
        <dbReference type="EMBL" id="KAK8517074.1"/>
    </source>
</evidence>